<dbReference type="InterPro" id="IPR011009">
    <property type="entry name" value="Kinase-like_dom_sf"/>
</dbReference>
<dbReference type="GO" id="GO:0035556">
    <property type="term" value="P:intracellular signal transduction"/>
    <property type="evidence" value="ECO:0007669"/>
    <property type="project" value="UniProtKB-ARBA"/>
</dbReference>
<feature type="non-terminal residue" evidence="9">
    <location>
        <position position="1"/>
    </location>
</feature>
<feature type="region of interest" description="Disordered" evidence="7">
    <location>
        <begin position="62"/>
        <end position="85"/>
    </location>
</feature>
<keyword evidence="4" id="KW-0418">Kinase</keyword>
<feature type="compositionally biased region" description="Polar residues" evidence="7">
    <location>
        <begin position="174"/>
        <end position="183"/>
    </location>
</feature>
<gene>
    <name evidence="9" type="ORF">Celaphus_00015658</name>
</gene>
<accession>A0A212C292</accession>
<feature type="non-terminal residue" evidence="9">
    <location>
        <position position="351"/>
    </location>
</feature>
<evidence type="ECO:0000256" key="1">
    <source>
        <dbReference type="ARBA" id="ARBA00022527"/>
    </source>
</evidence>
<dbReference type="PROSITE" id="PS50011">
    <property type="entry name" value="PROTEIN_KINASE_DOM"/>
    <property type="match status" value="1"/>
</dbReference>
<dbReference type="InterPro" id="IPR017441">
    <property type="entry name" value="Protein_kinase_ATP_BS"/>
</dbReference>
<evidence type="ECO:0000313" key="10">
    <source>
        <dbReference type="Proteomes" id="UP000242450"/>
    </source>
</evidence>
<evidence type="ECO:0000256" key="4">
    <source>
        <dbReference type="ARBA" id="ARBA00022777"/>
    </source>
</evidence>
<evidence type="ECO:0000256" key="2">
    <source>
        <dbReference type="ARBA" id="ARBA00022679"/>
    </source>
</evidence>
<dbReference type="EMBL" id="MKHE01000033">
    <property type="protein sequence ID" value="OWK00129.1"/>
    <property type="molecule type" value="Genomic_DNA"/>
</dbReference>
<dbReference type="PROSITE" id="PS00107">
    <property type="entry name" value="PROTEIN_KINASE_ATP"/>
    <property type="match status" value="1"/>
</dbReference>
<reference evidence="9 10" key="1">
    <citation type="journal article" date="2018" name="Mol. Genet. Genomics">
        <title>The red deer Cervus elaphus genome CerEla1.0: sequencing, annotating, genes, and chromosomes.</title>
        <authorList>
            <person name="Bana N.A."/>
            <person name="Nyiri A."/>
            <person name="Nagy J."/>
            <person name="Frank K."/>
            <person name="Nagy T."/>
            <person name="Steger V."/>
            <person name="Schiller M."/>
            <person name="Lakatos P."/>
            <person name="Sugar L."/>
            <person name="Horn P."/>
            <person name="Barta E."/>
            <person name="Orosz L."/>
        </authorList>
    </citation>
    <scope>NUCLEOTIDE SEQUENCE [LARGE SCALE GENOMIC DNA]</scope>
    <source>
        <strain evidence="9">Hungarian</strain>
    </source>
</reference>
<dbReference type="AlphaFoldDB" id="A0A212C292"/>
<feature type="binding site" evidence="6">
    <location>
        <position position="251"/>
    </location>
    <ligand>
        <name>ATP</name>
        <dbReference type="ChEBI" id="CHEBI:30616"/>
    </ligand>
</feature>
<feature type="region of interest" description="Disordered" evidence="7">
    <location>
        <begin position="174"/>
        <end position="217"/>
    </location>
</feature>
<evidence type="ECO:0000259" key="8">
    <source>
        <dbReference type="PROSITE" id="PS50011"/>
    </source>
</evidence>
<dbReference type="InterPro" id="IPR000719">
    <property type="entry name" value="Prot_kinase_dom"/>
</dbReference>
<evidence type="ECO:0000256" key="7">
    <source>
        <dbReference type="SAM" id="MobiDB-lite"/>
    </source>
</evidence>
<dbReference type="SUPFAM" id="SSF56112">
    <property type="entry name" value="Protein kinase-like (PK-like)"/>
    <property type="match status" value="1"/>
</dbReference>
<feature type="region of interest" description="Disordered" evidence="7">
    <location>
        <begin position="97"/>
        <end position="132"/>
    </location>
</feature>
<dbReference type="SUPFAM" id="SSF54277">
    <property type="entry name" value="CAD &amp; PB1 domains"/>
    <property type="match status" value="1"/>
</dbReference>
<dbReference type="Gene3D" id="1.10.510.10">
    <property type="entry name" value="Transferase(Phosphotransferase) domain 1"/>
    <property type="match status" value="1"/>
</dbReference>
<dbReference type="GO" id="GO:0004674">
    <property type="term" value="F:protein serine/threonine kinase activity"/>
    <property type="evidence" value="ECO:0007669"/>
    <property type="project" value="UniProtKB-KW"/>
</dbReference>
<evidence type="ECO:0000256" key="6">
    <source>
        <dbReference type="PROSITE-ProRule" id="PRU10141"/>
    </source>
</evidence>
<feature type="compositionally biased region" description="Low complexity" evidence="7">
    <location>
        <begin position="184"/>
        <end position="199"/>
    </location>
</feature>
<keyword evidence="3 6" id="KW-0547">Nucleotide-binding</keyword>
<sequence length="351" mass="39867">LVIPLTTQDDLDKAVELLDRSIHMKSLKILLVTNGSAQATNLEPLPSLEDLDNTVFGAERKKGLSVVGPTSRDRSSPPPGYIPDELHQVARNGSFTSINSEGEFIPESMDQSYPKSRMPRAQSYPDNHQEFSDYDNPIFEKFGKGGTYPRRYHVSYHHQDYNDGRKTFPRARRTQGTSFRSPVSFSPTDHSLSTSSGSSIFTPEYDESRIRRRGTPRAPTNWRLGKLLGQGAFGRVYLCYDVDTGRELAVKQVQFDPDSPETSKEVNALECEIQLLKNLLHERIVQYYGCLRDPQEKTLSIFMEYMPGGSIKDQLKAYGALTENVTRKYTRQILEGVHYLHSNMIVHRDIK</sequence>
<name>A0A212C292_CEREH</name>
<evidence type="ECO:0000256" key="3">
    <source>
        <dbReference type="ARBA" id="ARBA00022741"/>
    </source>
</evidence>
<protein>
    <recommendedName>
        <fullName evidence="8">Protein kinase domain-containing protein</fullName>
    </recommendedName>
</protein>
<dbReference type="PANTHER" id="PTHR11584">
    <property type="entry name" value="SERINE/THREONINE PROTEIN KINASE"/>
    <property type="match status" value="1"/>
</dbReference>
<dbReference type="GO" id="GO:0005524">
    <property type="term" value="F:ATP binding"/>
    <property type="evidence" value="ECO:0007669"/>
    <property type="project" value="UniProtKB-UniRule"/>
</dbReference>
<dbReference type="Gene3D" id="3.10.20.90">
    <property type="entry name" value="Phosphatidylinositol 3-kinase Catalytic Subunit, Chain A, domain 1"/>
    <property type="match status" value="1"/>
</dbReference>
<dbReference type="Proteomes" id="UP000242450">
    <property type="component" value="Chromosome 33"/>
</dbReference>
<keyword evidence="2" id="KW-0808">Transferase</keyword>
<proteinExistence type="predicted"/>
<dbReference type="Pfam" id="PF00069">
    <property type="entry name" value="Pkinase"/>
    <property type="match status" value="1"/>
</dbReference>
<comment type="caution">
    <text evidence="9">The sequence shown here is derived from an EMBL/GenBank/DDBJ whole genome shotgun (WGS) entry which is preliminary data.</text>
</comment>
<feature type="domain" description="Protein kinase" evidence="8">
    <location>
        <begin position="222"/>
        <end position="351"/>
    </location>
</feature>
<dbReference type="OrthoDB" id="8693905at2759"/>
<keyword evidence="1" id="KW-0723">Serine/threonine-protein kinase</keyword>
<organism evidence="9 10">
    <name type="scientific">Cervus elaphus hippelaphus</name>
    <name type="common">European red deer</name>
    <dbReference type="NCBI Taxonomy" id="46360"/>
    <lineage>
        <taxon>Eukaryota</taxon>
        <taxon>Metazoa</taxon>
        <taxon>Chordata</taxon>
        <taxon>Craniata</taxon>
        <taxon>Vertebrata</taxon>
        <taxon>Euteleostomi</taxon>
        <taxon>Mammalia</taxon>
        <taxon>Eutheria</taxon>
        <taxon>Laurasiatheria</taxon>
        <taxon>Artiodactyla</taxon>
        <taxon>Ruminantia</taxon>
        <taxon>Pecora</taxon>
        <taxon>Cervidae</taxon>
        <taxon>Cervinae</taxon>
        <taxon>Cervus</taxon>
    </lineage>
</organism>
<evidence type="ECO:0000256" key="5">
    <source>
        <dbReference type="ARBA" id="ARBA00022840"/>
    </source>
</evidence>
<dbReference type="PANTHER" id="PTHR11584:SF369">
    <property type="entry name" value="MITOGEN-ACTIVATED PROTEIN KINASE KINASE KINASE 19-RELATED"/>
    <property type="match status" value="1"/>
</dbReference>
<keyword evidence="5 6" id="KW-0067">ATP-binding</keyword>
<evidence type="ECO:0000313" key="9">
    <source>
        <dbReference type="EMBL" id="OWK00129.1"/>
    </source>
</evidence>
<keyword evidence="10" id="KW-1185">Reference proteome</keyword>
<dbReference type="FunFam" id="1.10.510.10:FF:002514">
    <property type="match status" value="1"/>
</dbReference>